<feature type="transmembrane region" description="Helical" evidence="6">
    <location>
        <begin position="225"/>
        <end position="248"/>
    </location>
</feature>
<feature type="transmembrane region" description="Helical" evidence="6">
    <location>
        <begin position="455"/>
        <end position="479"/>
    </location>
</feature>
<feature type="transmembrane region" description="Helical" evidence="6">
    <location>
        <begin position="260"/>
        <end position="278"/>
    </location>
</feature>
<feature type="transmembrane region" description="Helical" evidence="6">
    <location>
        <begin position="555"/>
        <end position="574"/>
    </location>
</feature>
<feature type="region of interest" description="Disordered" evidence="5">
    <location>
        <begin position="1"/>
        <end position="146"/>
    </location>
</feature>
<feature type="transmembrane region" description="Helical" evidence="6">
    <location>
        <begin position="510"/>
        <end position="534"/>
    </location>
</feature>
<dbReference type="InterPro" id="IPR011701">
    <property type="entry name" value="MFS"/>
</dbReference>
<dbReference type="PANTHER" id="PTHR23501">
    <property type="entry name" value="MAJOR FACILITATOR SUPERFAMILY"/>
    <property type="match status" value="1"/>
</dbReference>
<protein>
    <submittedName>
        <fullName evidence="8">MFS transporter</fullName>
    </submittedName>
</protein>
<feature type="transmembrane region" description="Helical" evidence="6">
    <location>
        <begin position="486"/>
        <end position="504"/>
    </location>
</feature>
<keyword evidence="4 6" id="KW-0472">Membrane</keyword>
<feature type="domain" description="Major facilitator superfamily (MFS) profile" evidence="7">
    <location>
        <begin position="159"/>
        <end position="604"/>
    </location>
</feature>
<evidence type="ECO:0000259" key="7">
    <source>
        <dbReference type="PROSITE" id="PS50850"/>
    </source>
</evidence>
<proteinExistence type="predicted"/>
<dbReference type="Pfam" id="PF07690">
    <property type="entry name" value="MFS_1"/>
    <property type="match status" value="1"/>
</dbReference>
<evidence type="ECO:0000256" key="4">
    <source>
        <dbReference type="ARBA" id="ARBA00023136"/>
    </source>
</evidence>
<name>A0A7J5E318_NOCSI</name>
<dbReference type="Gene3D" id="1.20.1250.20">
    <property type="entry name" value="MFS general substrate transporter like domains"/>
    <property type="match status" value="1"/>
</dbReference>
<reference evidence="8 9" key="1">
    <citation type="submission" date="2019-09" db="EMBL/GenBank/DDBJ databases">
        <title>Pimelobacter sp. isolated from Paulinella.</title>
        <authorList>
            <person name="Jeong S.E."/>
        </authorList>
    </citation>
    <scope>NUCLEOTIDE SEQUENCE [LARGE SCALE GENOMIC DNA]</scope>
    <source>
        <strain evidence="8 9">Pch-N</strain>
    </source>
</reference>
<evidence type="ECO:0000256" key="6">
    <source>
        <dbReference type="SAM" id="Phobius"/>
    </source>
</evidence>
<dbReference type="SUPFAM" id="SSF103473">
    <property type="entry name" value="MFS general substrate transporter"/>
    <property type="match status" value="2"/>
</dbReference>
<dbReference type="InterPro" id="IPR036259">
    <property type="entry name" value="MFS_trans_sf"/>
</dbReference>
<gene>
    <name evidence="8" type="ORF">F9L07_12825</name>
</gene>
<evidence type="ECO:0000313" key="8">
    <source>
        <dbReference type="EMBL" id="KAB2812628.1"/>
    </source>
</evidence>
<feature type="transmembrane region" description="Helical" evidence="6">
    <location>
        <begin position="580"/>
        <end position="598"/>
    </location>
</feature>
<evidence type="ECO:0000256" key="1">
    <source>
        <dbReference type="ARBA" id="ARBA00004651"/>
    </source>
</evidence>
<feature type="transmembrane region" description="Helical" evidence="6">
    <location>
        <begin position="194"/>
        <end position="213"/>
    </location>
</feature>
<feature type="transmembrane region" description="Helical" evidence="6">
    <location>
        <begin position="311"/>
        <end position="331"/>
    </location>
</feature>
<feature type="transmembrane region" description="Helical" evidence="6">
    <location>
        <begin position="159"/>
        <end position="182"/>
    </location>
</feature>
<evidence type="ECO:0000256" key="3">
    <source>
        <dbReference type="ARBA" id="ARBA00022989"/>
    </source>
</evidence>
<keyword evidence="3 6" id="KW-1133">Transmembrane helix</keyword>
<dbReference type="Gene3D" id="1.20.1720.10">
    <property type="entry name" value="Multidrug resistance protein D"/>
    <property type="match status" value="1"/>
</dbReference>
<feature type="transmembrane region" description="Helical" evidence="6">
    <location>
        <begin position="285"/>
        <end position="305"/>
    </location>
</feature>
<dbReference type="GO" id="GO:0022857">
    <property type="term" value="F:transmembrane transporter activity"/>
    <property type="evidence" value="ECO:0007669"/>
    <property type="project" value="InterPro"/>
</dbReference>
<dbReference type="PANTHER" id="PTHR23501:SF197">
    <property type="entry name" value="COMD"/>
    <property type="match status" value="1"/>
</dbReference>
<accession>A0A7J5E318</accession>
<feature type="compositionally biased region" description="Basic and acidic residues" evidence="5">
    <location>
        <begin position="1"/>
        <end position="13"/>
    </location>
</feature>
<dbReference type="AlphaFoldDB" id="A0A7J5E318"/>
<comment type="subcellular location">
    <subcellularLocation>
        <location evidence="1">Cell membrane</location>
        <topology evidence="1">Multi-pass membrane protein</topology>
    </subcellularLocation>
</comment>
<dbReference type="EMBL" id="WBVM01000001">
    <property type="protein sequence ID" value="KAB2812628.1"/>
    <property type="molecule type" value="Genomic_DNA"/>
</dbReference>
<sequence length="604" mass="62299">MRLRPGDLVDLRARPRRLRRRARPGPGRRTRGRSRDHRRLGHRAQRGRALPAHRRPPPHPHRPRRRGADRPAAADPARARDPVGRGARGRVRAGRLAGRPDPARGPVQRARLPGGVGARAGLGRRLLPRRHRARDGDRRRPSRVRVTTTAAPAVRLRPVVAVLAAAGLVGILSQALLIPLLGELPERIGITREAASWAMTVCLVAAAVATPVCGRLADLVGRRRVLLWCLAATAVGSVLCATGTYPLLLAGRALQGTSSAVIPLGISVLAEVAVGIGLQRGAALISATMGIGTAAGVAFSGLIASVADWQVVFWVASVLAVLVTVAVVLVVPRPVAGAGPAGPAGPRASFDGIGCVLLSAGLVAVLLAVTNGGRWGWAHPATLGSAAGGLVVLAVWWRWERRTTDPLVDLASALEPRMALVQLASVLAGVAMFTNVLVMPVLLQRPVEGAGHSVLVAGLCLVPGGLAMMLAAPLGSWIVGRRGARWALALGLACSAIGYTTSALTVRWPVAVVAVSLLIGLGIGMSFATLPFLVVRLTAPDAVGAANGLNTLMRMIGASVSSAVIGALLAAHAASALGYGLAYGWGAVAAAGGALLAVRLPRDL</sequence>
<dbReference type="Proteomes" id="UP000449906">
    <property type="component" value="Unassembled WGS sequence"/>
</dbReference>
<dbReference type="InterPro" id="IPR020846">
    <property type="entry name" value="MFS_dom"/>
</dbReference>
<dbReference type="GO" id="GO:0005886">
    <property type="term" value="C:plasma membrane"/>
    <property type="evidence" value="ECO:0007669"/>
    <property type="project" value="UniProtKB-SubCell"/>
</dbReference>
<organism evidence="8 9">
    <name type="scientific">Nocardioides simplex</name>
    <name type="common">Arthrobacter simplex</name>
    <dbReference type="NCBI Taxonomy" id="2045"/>
    <lineage>
        <taxon>Bacteria</taxon>
        <taxon>Bacillati</taxon>
        <taxon>Actinomycetota</taxon>
        <taxon>Actinomycetes</taxon>
        <taxon>Propionibacteriales</taxon>
        <taxon>Nocardioidaceae</taxon>
        <taxon>Pimelobacter</taxon>
    </lineage>
</organism>
<evidence type="ECO:0000256" key="5">
    <source>
        <dbReference type="SAM" id="MobiDB-lite"/>
    </source>
</evidence>
<feature type="transmembrane region" description="Helical" evidence="6">
    <location>
        <begin position="377"/>
        <end position="399"/>
    </location>
</feature>
<dbReference type="PROSITE" id="PS50850">
    <property type="entry name" value="MFS"/>
    <property type="match status" value="1"/>
</dbReference>
<feature type="transmembrane region" description="Helical" evidence="6">
    <location>
        <begin position="352"/>
        <end position="371"/>
    </location>
</feature>
<feature type="compositionally biased region" description="Basic residues" evidence="5">
    <location>
        <begin position="14"/>
        <end position="67"/>
    </location>
</feature>
<comment type="caution">
    <text evidence="8">The sequence shown here is derived from an EMBL/GenBank/DDBJ whole genome shotgun (WGS) entry which is preliminary data.</text>
</comment>
<evidence type="ECO:0000256" key="2">
    <source>
        <dbReference type="ARBA" id="ARBA00022692"/>
    </source>
</evidence>
<feature type="transmembrane region" description="Helical" evidence="6">
    <location>
        <begin position="420"/>
        <end position="443"/>
    </location>
</feature>
<evidence type="ECO:0000313" key="9">
    <source>
        <dbReference type="Proteomes" id="UP000449906"/>
    </source>
</evidence>
<keyword evidence="2 6" id="KW-0812">Transmembrane</keyword>